<protein>
    <submittedName>
        <fullName evidence="1">Stage II sporulation protein R</fullName>
    </submittedName>
</protein>
<dbReference type="Pfam" id="PF09551">
    <property type="entry name" value="Spore_II_R"/>
    <property type="match status" value="1"/>
</dbReference>
<dbReference type="AlphaFoldDB" id="A0A859DQU1"/>
<name>A0A859DQU1_9FIRM</name>
<dbReference type="InterPro" id="IPR014202">
    <property type="entry name" value="Spore_II_R"/>
</dbReference>
<accession>A0A859DQU1</accession>
<reference evidence="2" key="2">
    <citation type="journal article" date="2021" name="Appl. Environ. Microbiol.">
        <title>Adaptability of a Caproate-Producing Bacterium Contributes to Its Dominance in an Anaerobic Fermentation System.</title>
        <authorList>
            <person name="Wang H."/>
            <person name="Gu Y."/>
            <person name="Zhou W."/>
            <person name="Zhao D."/>
            <person name="Qiao Z."/>
            <person name="Zheng J."/>
            <person name="Gao J."/>
            <person name="Chen X."/>
            <person name="Ren C."/>
            <person name="Xu Y."/>
        </authorList>
    </citation>
    <scope>NUCLEOTIDE SEQUENCE</scope>
    <source>
        <strain evidence="2">JNU-WLY1368</strain>
    </source>
</reference>
<proteinExistence type="predicted"/>
<reference evidence="2" key="3">
    <citation type="journal article" date="2022" name="Int. J. Syst. Evol. Microbiol.">
        <title>Caproicibacterium lactatifermentans sp. nov., isolated from pit clay used for the production of Chinese strong aroma-type liquor.</title>
        <authorList>
            <person name="Wang H."/>
            <person name="Gu Y."/>
            <person name="Zhao D."/>
            <person name="Qiao Z."/>
            <person name="Zheng J."/>
            <person name="Gao J."/>
            <person name="Ren C."/>
            <person name="Xu Y."/>
        </authorList>
    </citation>
    <scope>NUCLEOTIDE SEQUENCE</scope>
    <source>
        <strain evidence="2">JNU-WLY1368</strain>
    </source>
</reference>
<gene>
    <name evidence="1" type="ORF">GJQ69_05505</name>
    <name evidence="2" type="ORF">GKP14_08035</name>
</gene>
<dbReference type="Proteomes" id="UP000509623">
    <property type="component" value="Chromosome"/>
</dbReference>
<sequence length="214" mass="24107">MCILLIKKRGYFRMKWKLWERAVVLGLILSFAFSCTSAVAASEGIPGRVLRLHVLANSDSASDQALKYKVRDCILRSSDVWFSGVRTRSQAEQAAEQHLAEIQKQATEELRKNGSSAPVRVSLEDTWFPTRQYQAVTFPAGTYRALRVTIGSGAGHNWWCVLFPALCLPCAEPKQTLQDVLTQPQEDLTGCPYQIKFKTVELYEQLENHLKSGK</sequence>
<dbReference type="Proteomes" id="UP000501316">
    <property type="component" value="Chromosome"/>
</dbReference>
<evidence type="ECO:0000313" key="3">
    <source>
        <dbReference type="Proteomes" id="UP000501316"/>
    </source>
</evidence>
<reference evidence="3 4" key="1">
    <citation type="submission" date="2019-11" db="EMBL/GenBank/DDBJ databases">
        <authorList>
            <person name="Ren C."/>
            <person name="Wang H."/>
            <person name="Xu Y."/>
        </authorList>
    </citation>
    <scope>NUCLEOTIDE SEQUENCE [LARGE SCALE GENOMIC DNA]</scope>
    <source>
        <strain evidence="4">JNU-WLY1368</strain>
        <strain evidence="1 3">LBM 19010</strain>
    </source>
</reference>
<dbReference type="PROSITE" id="PS51257">
    <property type="entry name" value="PROKAR_LIPOPROTEIN"/>
    <property type="match status" value="1"/>
</dbReference>
<dbReference type="EMBL" id="CP046161">
    <property type="protein sequence ID" value="QKO30945.1"/>
    <property type="molecule type" value="Genomic_DNA"/>
</dbReference>
<evidence type="ECO:0000313" key="2">
    <source>
        <dbReference type="EMBL" id="QKO30945.1"/>
    </source>
</evidence>
<organism evidence="1 3">
    <name type="scientific">Caproicibacterium lactatifermentans</name>
    <dbReference type="NCBI Taxonomy" id="2666138"/>
    <lineage>
        <taxon>Bacteria</taxon>
        <taxon>Bacillati</taxon>
        <taxon>Bacillota</taxon>
        <taxon>Clostridia</taxon>
        <taxon>Eubacteriales</taxon>
        <taxon>Oscillospiraceae</taxon>
        <taxon>Caproicibacterium</taxon>
    </lineage>
</organism>
<dbReference type="EMBL" id="CP046051">
    <property type="protein sequence ID" value="QKN23984.1"/>
    <property type="molecule type" value="Genomic_DNA"/>
</dbReference>
<evidence type="ECO:0000313" key="1">
    <source>
        <dbReference type="EMBL" id="QKN23984.1"/>
    </source>
</evidence>
<dbReference type="KEGG" id="clf:GJQ69_05505"/>
<evidence type="ECO:0000313" key="4">
    <source>
        <dbReference type="Proteomes" id="UP000509623"/>
    </source>
</evidence>
<keyword evidence="4" id="KW-1185">Reference proteome</keyword>